<name>A0AAE1MBB6_9FABA</name>
<evidence type="ECO:0000256" key="2">
    <source>
        <dbReference type="ARBA" id="ARBA00009937"/>
    </source>
</evidence>
<keyword evidence="6" id="KW-1185">Reference proteome</keyword>
<dbReference type="GO" id="GO:0010112">
    <property type="term" value="P:regulation of systemic acquired resistance"/>
    <property type="evidence" value="ECO:0007669"/>
    <property type="project" value="InterPro"/>
</dbReference>
<evidence type="ECO:0000256" key="1">
    <source>
        <dbReference type="ARBA" id="ARBA00004123"/>
    </source>
</evidence>
<dbReference type="Pfam" id="PF15699">
    <property type="entry name" value="NPR1_interact"/>
    <property type="match status" value="1"/>
</dbReference>
<dbReference type="PANTHER" id="PTHR35735">
    <property type="entry name" value="PROTEIN NIM1-INTERACTING 2"/>
    <property type="match status" value="1"/>
</dbReference>
<evidence type="ECO:0000256" key="4">
    <source>
        <dbReference type="SAM" id="MobiDB-lite"/>
    </source>
</evidence>
<accession>A0AAE1MBB6</accession>
<sequence length="111" mass="12480">MEPSSTTKKGPIDEDGTPEIRSDTKSRPRSQKPTADDEQQEKEIEEFFAIVSRLHEALQYFRKPVSSSWTAATASAVWKPTFQLQDFQDLPDANNGLDLNSDPTLKHHPPA</sequence>
<evidence type="ECO:0000313" key="6">
    <source>
        <dbReference type="Proteomes" id="UP001293593"/>
    </source>
</evidence>
<dbReference type="AlphaFoldDB" id="A0AAE1MBB6"/>
<comment type="caution">
    <text evidence="5">The sequence shown here is derived from an EMBL/GenBank/DDBJ whole genome shotgun (WGS) entry which is preliminary data.</text>
</comment>
<reference evidence="5" key="1">
    <citation type="submission" date="2023-10" db="EMBL/GenBank/DDBJ databases">
        <title>Chromosome-level genome of the transformable northern wattle, Acacia crassicarpa.</title>
        <authorList>
            <person name="Massaro I."/>
            <person name="Sinha N.R."/>
            <person name="Poethig S."/>
            <person name="Leichty A.R."/>
        </authorList>
    </citation>
    <scope>NUCLEOTIDE SEQUENCE</scope>
    <source>
        <strain evidence="5">Acra3RX</strain>
        <tissue evidence="5">Leaf</tissue>
    </source>
</reference>
<gene>
    <name evidence="5" type="ORF">QN277_003921</name>
</gene>
<dbReference type="InterPro" id="IPR031425">
    <property type="entry name" value="NPR1/NH1-interacting"/>
</dbReference>
<dbReference type="Proteomes" id="UP001293593">
    <property type="component" value="Unassembled WGS sequence"/>
</dbReference>
<evidence type="ECO:0000313" key="5">
    <source>
        <dbReference type="EMBL" id="KAK4260857.1"/>
    </source>
</evidence>
<dbReference type="GO" id="GO:0005634">
    <property type="term" value="C:nucleus"/>
    <property type="evidence" value="ECO:0007669"/>
    <property type="project" value="UniProtKB-SubCell"/>
</dbReference>
<feature type="region of interest" description="Disordered" evidence="4">
    <location>
        <begin position="1"/>
        <end position="43"/>
    </location>
</feature>
<comment type="subcellular location">
    <subcellularLocation>
        <location evidence="1">Nucleus</location>
    </subcellularLocation>
</comment>
<feature type="region of interest" description="Disordered" evidence="4">
    <location>
        <begin position="88"/>
        <end position="111"/>
    </location>
</feature>
<dbReference type="PANTHER" id="PTHR35735:SF8">
    <property type="entry name" value="PROTEIN NIM1-INTERACTING 2"/>
    <property type="match status" value="1"/>
</dbReference>
<keyword evidence="3" id="KW-0539">Nucleus</keyword>
<dbReference type="EMBL" id="JAWXYG010000010">
    <property type="protein sequence ID" value="KAK4260857.1"/>
    <property type="molecule type" value="Genomic_DNA"/>
</dbReference>
<protein>
    <submittedName>
        <fullName evidence="5">Uncharacterized protein</fullName>
    </submittedName>
</protein>
<organism evidence="5 6">
    <name type="scientific">Acacia crassicarpa</name>
    <name type="common">northern wattle</name>
    <dbReference type="NCBI Taxonomy" id="499986"/>
    <lineage>
        <taxon>Eukaryota</taxon>
        <taxon>Viridiplantae</taxon>
        <taxon>Streptophyta</taxon>
        <taxon>Embryophyta</taxon>
        <taxon>Tracheophyta</taxon>
        <taxon>Spermatophyta</taxon>
        <taxon>Magnoliopsida</taxon>
        <taxon>eudicotyledons</taxon>
        <taxon>Gunneridae</taxon>
        <taxon>Pentapetalae</taxon>
        <taxon>rosids</taxon>
        <taxon>fabids</taxon>
        <taxon>Fabales</taxon>
        <taxon>Fabaceae</taxon>
        <taxon>Caesalpinioideae</taxon>
        <taxon>mimosoid clade</taxon>
        <taxon>Acacieae</taxon>
        <taxon>Acacia</taxon>
    </lineage>
</organism>
<comment type="similarity">
    <text evidence="2">Belongs to the NPR1-interactor family.</text>
</comment>
<proteinExistence type="inferred from homology"/>
<dbReference type="InterPro" id="IPR034577">
    <property type="entry name" value="NIMIN-2"/>
</dbReference>
<evidence type="ECO:0000256" key="3">
    <source>
        <dbReference type="ARBA" id="ARBA00023242"/>
    </source>
</evidence>